<dbReference type="SUPFAM" id="SSF53850">
    <property type="entry name" value="Periplasmic binding protein-like II"/>
    <property type="match status" value="1"/>
</dbReference>
<dbReference type="Proteomes" id="UP000683246">
    <property type="component" value="Chromosome"/>
</dbReference>
<dbReference type="AlphaFoldDB" id="A0A8J8SI76"/>
<feature type="compositionally biased region" description="Basic and acidic residues" evidence="1">
    <location>
        <begin position="29"/>
        <end position="41"/>
    </location>
</feature>
<feature type="chain" id="PRO_5039280777" evidence="2">
    <location>
        <begin position="25"/>
        <end position="588"/>
    </location>
</feature>
<evidence type="ECO:0000313" key="3">
    <source>
        <dbReference type="EMBL" id="QUI24164.1"/>
    </source>
</evidence>
<keyword evidence="2" id="KW-0732">Signal</keyword>
<dbReference type="RefSeq" id="WP_212694856.1">
    <property type="nucleotide sequence ID" value="NZ_CP058649.1"/>
</dbReference>
<sequence length="588" mass="66653">MTKTKKSVCKLFITMILILSLVTACTKDSRQTNSDGDKNPKGETNQESGSEDGMKPIKFTWVNFGLDSNNGLSDSNGDMSRWIENKFGLDITFEHVAETNIWDQLTLWAAGGSYPEVFTGTARAGVLNTGAGVKWANLTPYFKDASNYPNLTNIQEHHSRSLSALKTRDQEEHIIGFPIGMNYNPGEPNPDENYMWGWWMRDDILQAVGGQRPTTIDEFTDMLRKVKDLGLKQENGQPVYPLLMPPTDWQSQSAFFMVWGLNWAGLAKDGYYQFWGYTTQGYESMKYLNQLYNEGLIDPEWVTQKDEMYQEKIRNGAGAVIPGYNDYRIIEEMKEAGKDYTYTVIPIPKVPGISRPFPLNGLSSPDPTSAMYVTSKASPELCQRLANLCEWFQTEEGARCLELGASPDMLELKTSGAYEGKYWYKDAFQELDYVTHGDTTAARIRHGVIPLYTFGPQGTNYTNDVLKIPSISNNDASIWAKENHEWISANNNISYMGDFGPENFSDDMNAINNQIWSIAPPIIFRALILPPDQFEDTYKQLIKELEEMGAKELNAYRYQQSKTFMDANNNGDVPEDYPYADLFEEVKP</sequence>
<evidence type="ECO:0000256" key="1">
    <source>
        <dbReference type="SAM" id="MobiDB-lite"/>
    </source>
</evidence>
<gene>
    <name evidence="3" type="ORF">HZI73_18525</name>
</gene>
<proteinExistence type="predicted"/>
<name>A0A8J8SI76_9FIRM</name>
<feature type="region of interest" description="Disordered" evidence="1">
    <location>
        <begin position="29"/>
        <end position="54"/>
    </location>
</feature>
<dbReference type="PROSITE" id="PS51257">
    <property type="entry name" value="PROKAR_LIPOPROTEIN"/>
    <property type="match status" value="1"/>
</dbReference>
<evidence type="ECO:0000313" key="4">
    <source>
        <dbReference type="Proteomes" id="UP000683246"/>
    </source>
</evidence>
<reference evidence="3" key="1">
    <citation type="submission" date="2020-07" db="EMBL/GenBank/DDBJ databases">
        <title>Vallitalea pronyensis genome.</title>
        <authorList>
            <person name="Postec A."/>
        </authorList>
    </citation>
    <scope>NUCLEOTIDE SEQUENCE</scope>
    <source>
        <strain evidence="3">FatNI3</strain>
    </source>
</reference>
<feature type="signal peptide" evidence="2">
    <location>
        <begin position="1"/>
        <end position="24"/>
    </location>
</feature>
<protein>
    <submittedName>
        <fullName evidence="3">Uncharacterized protein</fullName>
    </submittedName>
</protein>
<keyword evidence="4" id="KW-1185">Reference proteome</keyword>
<dbReference type="EMBL" id="CP058649">
    <property type="protein sequence ID" value="QUI24164.1"/>
    <property type="molecule type" value="Genomic_DNA"/>
</dbReference>
<accession>A0A8J8SI76</accession>
<organism evidence="3 4">
    <name type="scientific">Vallitalea pronyensis</name>
    <dbReference type="NCBI Taxonomy" id="1348613"/>
    <lineage>
        <taxon>Bacteria</taxon>
        <taxon>Bacillati</taxon>
        <taxon>Bacillota</taxon>
        <taxon>Clostridia</taxon>
        <taxon>Lachnospirales</taxon>
        <taxon>Vallitaleaceae</taxon>
        <taxon>Vallitalea</taxon>
    </lineage>
</organism>
<evidence type="ECO:0000256" key="2">
    <source>
        <dbReference type="SAM" id="SignalP"/>
    </source>
</evidence>
<dbReference type="KEGG" id="vpy:HZI73_18525"/>
<dbReference type="Gene3D" id="3.40.190.10">
    <property type="entry name" value="Periplasmic binding protein-like II"/>
    <property type="match status" value="2"/>
</dbReference>